<feature type="compositionally biased region" description="Basic and acidic residues" evidence="1">
    <location>
        <begin position="122"/>
        <end position="131"/>
    </location>
</feature>
<dbReference type="OrthoDB" id="310529at2759"/>
<gene>
    <name evidence="2" type="ORF">POCTA_138.1.T1510079</name>
</gene>
<evidence type="ECO:0000256" key="1">
    <source>
        <dbReference type="SAM" id="MobiDB-lite"/>
    </source>
</evidence>
<proteinExistence type="predicted"/>
<sequence>MELLNNEEREMLAKYNRYLTNDKMQEPLKYSDIFMGKHDLNDIPQKTEEKKIQNQKLQIKTSSASKRDQFKNIINELNNVQSKQLENIFKSSSVFEETQKEKQIEECEVQVVKDTTQLKTNKNSDRPEKQPKQSKSSKSLSKEQIKKKQDNKPKKNRNPQNSQTAIEIQQEFNEKLLQQLNKLIQLKKVDNKFFFSLISKHVNECPSFGKRLKEEIKEILNQLL</sequence>
<dbReference type="Proteomes" id="UP000683925">
    <property type="component" value="Unassembled WGS sequence"/>
</dbReference>
<protein>
    <submittedName>
        <fullName evidence="2">Uncharacterized protein</fullName>
    </submittedName>
</protein>
<dbReference type="OMA" id="KYSDIFM"/>
<feature type="region of interest" description="Disordered" evidence="1">
    <location>
        <begin position="117"/>
        <end position="162"/>
    </location>
</feature>
<name>A0A8S1Y7W2_PAROT</name>
<reference evidence="2" key="1">
    <citation type="submission" date="2021-01" db="EMBL/GenBank/DDBJ databases">
        <authorList>
            <consortium name="Genoscope - CEA"/>
            <person name="William W."/>
        </authorList>
    </citation>
    <scope>NUCLEOTIDE SEQUENCE</scope>
</reference>
<evidence type="ECO:0000313" key="2">
    <source>
        <dbReference type="EMBL" id="CAD8210556.1"/>
    </source>
</evidence>
<comment type="caution">
    <text evidence="2">The sequence shown here is derived from an EMBL/GenBank/DDBJ whole genome shotgun (WGS) entry which is preliminary data.</text>
</comment>
<keyword evidence="3" id="KW-1185">Reference proteome</keyword>
<feature type="compositionally biased region" description="Basic and acidic residues" evidence="1">
    <location>
        <begin position="140"/>
        <end position="153"/>
    </location>
</feature>
<evidence type="ECO:0000313" key="3">
    <source>
        <dbReference type="Proteomes" id="UP000683925"/>
    </source>
</evidence>
<organism evidence="2 3">
    <name type="scientific">Paramecium octaurelia</name>
    <dbReference type="NCBI Taxonomy" id="43137"/>
    <lineage>
        <taxon>Eukaryota</taxon>
        <taxon>Sar</taxon>
        <taxon>Alveolata</taxon>
        <taxon>Ciliophora</taxon>
        <taxon>Intramacronucleata</taxon>
        <taxon>Oligohymenophorea</taxon>
        <taxon>Peniculida</taxon>
        <taxon>Parameciidae</taxon>
        <taxon>Paramecium</taxon>
    </lineage>
</organism>
<accession>A0A8S1Y7W2</accession>
<dbReference type="EMBL" id="CAJJDP010000153">
    <property type="protein sequence ID" value="CAD8210556.1"/>
    <property type="molecule type" value="Genomic_DNA"/>
</dbReference>
<dbReference type="AlphaFoldDB" id="A0A8S1Y7W2"/>